<proteinExistence type="inferred from homology"/>
<comment type="caution">
    <text evidence="6">The sequence shown here is derived from an EMBL/GenBank/DDBJ whole genome shotgun (WGS) entry which is preliminary data.</text>
</comment>
<sequence length="109" mass="12777">MGGLEQVQKFYRFFFFPGMAHVDVGDSSTIAYRWDHYDYLEAWYLHGQAPEELLVTRFNLTANAMLDYRKYFPYPLVPADTRSGLPTEQVDTERQLNMGRWYDDGASYG</sequence>
<evidence type="ECO:0000256" key="4">
    <source>
        <dbReference type="ARBA" id="ARBA00023157"/>
    </source>
</evidence>
<dbReference type="AlphaFoldDB" id="A0A9P4HGF8"/>
<accession>A0A9P4HGF8</accession>
<dbReference type="EMBL" id="ML978163">
    <property type="protein sequence ID" value="KAF2034003.1"/>
    <property type="molecule type" value="Genomic_DNA"/>
</dbReference>
<dbReference type="OrthoDB" id="3039123at2759"/>
<evidence type="ECO:0000313" key="6">
    <source>
        <dbReference type="EMBL" id="KAF2034003.1"/>
    </source>
</evidence>
<dbReference type="InterPro" id="IPR011118">
    <property type="entry name" value="Tannase/feruloyl_esterase"/>
</dbReference>
<dbReference type="GO" id="GO:0052689">
    <property type="term" value="F:carboxylic ester hydrolase activity"/>
    <property type="evidence" value="ECO:0007669"/>
    <property type="project" value="UniProtKB-KW"/>
</dbReference>
<evidence type="ECO:0000256" key="2">
    <source>
        <dbReference type="ARBA" id="ARBA00022729"/>
    </source>
</evidence>
<dbReference type="Proteomes" id="UP000799777">
    <property type="component" value="Unassembled WGS sequence"/>
</dbReference>
<evidence type="ECO:0000256" key="3">
    <source>
        <dbReference type="ARBA" id="ARBA00022801"/>
    </source>
</evidence>
<gene>
    <name evidence="6" type="ORF">EK21DRAFT_108418</name>
</gene>
<evidence type="ECO:0000313" key="7">
    <source>
        <dbReference type="Proteomes" id="UP000799777"/>
    </source>
</evidence>
<keyword evidence="2" id="KW-0732">Signal</keyword>
<dbReference type="Pfam" id="PF07519">
    <property type="entry name" value="Tannase"/>
    <property type="match status" value="1"/>
</dbReference>
<evidence type="ECO:0000256" key="1">
    <source>
        <dbReference type="ARBA" id="ARBA00022487"/>
    </source>
</evidence>
<evidence type="ECO:0000256" key="5">
    <source>
        <dbReference type="RuleBase" id="RU361238"/>
    </source>
</evidence>
<keyword evidence="1" id="KW-0719">Serine esterase</keyword>
<name>A0A9P4HGF8_9PLEO</name>
<keyword evidence="3 5" id="KW-0378">Hydrolase</keyword>
<keyword evidence="7" id="KW-1185">Reference proteome</keyword>
<protein>
    <recommendedName>
        <fullName evidence="5">Carboxylic ester hydrolase</fullName>
        <ecNumber evidence="5">3.1.1.-</ecNumber>
    </recommendedName>
</protein>
<reference evidence="6" key="1">
    <citation type="journal article" date="2020" name="Stud. Mycol.">
        <title>101 Dothideomycetes genomes: a test case for predicting lifestyles and emergence of pathogens.</title>
        <authorList>
            <person name="Haridas S."/>
            <person name="Albert R."/>
            <person name="Binder M."/>
            <person name="Bloem J."/>
            <person name="Labutti K."/>
            <person name="Salamov A."/>
            <person name="Andreopoulos B."/>
            <person name="Baker S."/>
            <person name="Barry K."/>
            <person name="Bills G."/>
            <person name="Bluhm B."/>
            <person name="Cannon C."/>
            <person name="Castanera R."/>
            <person name="Culley D."/>
            <person name="Daum C."/>
            <person name="Ezra D."/>
            <person name="Gonzalez J."/>
            <person name="Henrissat B."/>
            <person name="Kuo A."/>
            <person name="Liang C."/>
            <person name="Lipzen A."/>
            <person name="Lutzoni F."/>
            <person name="Magnuson J."/>
            <person name="Mondo S."/>
            <person name="Nolan M."/>
            <person name="Ohm R."/>
            <person name="Pangilinan J."/>
            <person name="Park H.-J."/>
            <person name="Ramirez L."/>
            <person name="Alfaro M."/>
            <person name="Sun H."/>
            <person name="Tritt A."/>
            <person name="Yoshinaga Y."/>
            <person name="Zwiers L.-H."/>
            <person name="Turgeon B."/>
            <person name="Goodwin S."/>
            <person name="Spatafora J."/>
            <person name="Crous P."/>
            <person name="Grigoriev I."/>
        </authorList>
    </citation>
    <scope>NUCLEOTIDE SEQUENCE</scope>
    <source>
        <strain evidence="6">CBS 110217</strain>
    </source>
</reference>
<dbReference type="EC" id="3.1.1.-" evidence="5"/>
<organism evidence="6 7">
    <name type="scientific">Setomelanomma holmii</name>
    <dbReference type="NCBI Taxonomy" id="210430"/>
    <lineage>
        <taxon>Eukaryota</taxon>
        <taxon>Fungi</taxon>
        <taxon>Dikarya</taxon>
        <taxon>Ascomycota</taxon>
        <taxon>Pezizomycotina</taxon>
        <taxon>Dothideomycetes</taxon>
        <taxon>Pleosporomycetidae</taxon>
        <taxon>Pleosporales</taxon>
        <taxon>Pleosporineae</taxon>
        <taxon>Phaeosphaeriaceae</taxon>
        <taxon>Setomelanomma</taxon>
    </lineage>
</organism>
<keyword evidence="4" id="KW-1015">Disulfide bond</keyword>
<comment type="similarity">
    <text evidence="5">Belongs to the tannase family.</text>
</comment>